<evidence type="ECO:0000313" key="6">
    <source>
        <dbReference type="EMBL" id="AKG73988.1"/>
    </source>
</evidence>
<dbReference type="GO" id="GO:0046872">
    <property type="term" value="F:metal ion binding"/>
    <property type="evidence" value="ECO:0007669"/>
    <property type="project" value="UniProtKB-UniRule"/>
</dbReference>
<dbReference type="PIRSF" id="PIRSF037489">
    <property type="entry name" value="UCP037489_NIF3_YqfO"/>
    <property type="match status" value="1"/>
</dbReference>
<dbReference type="AlphaFoldDB" id="A0A0F7HM73"/>
<dbReference type="InterPro" id="IPR017221">
    <property type="entry name" value="DUF34/NIF3_bac"/>
</dbReference>
<accession>A0A0F7HM73</accession>
<dbReference type="RefSeq" id="WP_046790175.1">
    <property type="nucleotide sequence ID" value="NZ_CP011366.1"/>
</dbReference>
<reference evidence="6 8" key="1">
    <citation type="journal article" date="2015" name="Int. J. Syst. Evol. Microbiol.">
        <title>Complete genome sequence of Salinicoccus halodurans H3B36, isolated from the Qaidam Basin in China.</title>
        <authorList>
            <person name="Jiang K."/>
            <person name="Xue Y."/>
            <person name="Ma Y."/>
        </authorList>
    </citation>
    <scope>NUCLEOTIDE SEQUENCE [LARGE SCALE GENOMIC DNA]</scope>
    <source>
        <strain evidence="6 8">H3B36</strain>
    </source>
</reference>
<dbReference type="Pfam" id="PF01784">
    <property type="entry name" value="DUF34_NIF3"/>
    <property type="match status" value="1"/>
</dbReference>
<evidence type="ECO:0000256" key="2">
    <source>
        <dbReference type="ARBA" id="ARBA00022112"/>
    </source>
</evidence>
<dbReference type="Proteomes" id="UP000183090">
    <property type="component" value="Unassembled WGS sequence"/>
</dbReference>
<dbReference type="Gene3D" id="3.30.70.120">
    <property type="match status" value="1"/>
</dbReference>
<feature type="binding site" evidence="5">
    <location>
        <position position="64"/>
    </location>
    <ligand>
        <name>a divalent metal cation</name>
        <dbReference type="ChEBI" id="CHEBI:60240"/>
        <label>2</label>
    </ligand>
</feature>
<sequence length="357" mass="38905">MDVKALLGILDKIAPFNDSEDWDNTGLLVGDMNAEVTGILTTLDCGPGTVDEAIEKGMNVIVAHHPLIFPEVSSVTEEGVGAIIRKLIKNDISLIAMHTNLDHQPKGVSYMIAEQLGFENTEILIRHQEYYKKLRINIPAENREQLKRDLSEAGVGEQGDYTECFFEYPVSGQFRPGDGANPHIGARGELEKVEEYIVEAIYEAARETQVIEALIASHPYEEPAYDILSINKPGDKGLGVSFEYQGTLDDLVSLVEEKSGLSVVNVVKGSDETINKVAVIGGSGMSYIDGAFASGADVLLTGDVKYHEAYDAKLADRNIIDTGHYMEVAMAEGLKKLIAEEIDINVEAAKISTNPFS</sequence>
<dbReference type="PANTHER" id="PTHR13799">
    <property type="entry name" value="NGG1 INTERACTING FACTOR 3"/>
    <property type="match status" value="1"/>
</dbReference>
<dbReference type="KEGG" id="shv:AAT16_06935"/>
<reference evidence="7 9" key="3">
    <citation type="submission" date="2016-10" db="EMBL/GenBank/DDBJ databases">
        <authorList>
            <person name="Varghese N."/>
            <person name="Submissions S."/>
        </authorList>
    </citation>
    <scope>NUCLEOTIDE SEQUENCE [LARGE SCALE GENOMIC DNA]</scope>
    <source>
        <strain evidence="7 9">CGMCC 1.6501</strain>
    </source>
</reference>
<comment type="similarity">
    <text evidence="1 4">Belongs to the GTP cyclohydrolase I type 2/NIF3 family.</text>
</comment>
<evidence type="ECO:0000256" key="1">
    <source>
        <dbReference type="ARBA" id="ARBA00006964"/>
    </source>
</evidence>
<dbReference type="Gene3D" id="3.40.1390.30">
    <property type="entry name" value="NIF3 (NGG1p interacting factor 3)-like"/>
    <property type="match status" value="1"/>
</dbReference>
<evidence type="ECO:0000313" key="7">
    <source>
        <dbReference type="EMBL" id="SFK58868.1"/>
    </source>
</evidence>
<proteinExistence type="inferred from homology"/>
<dbReference type="PANTHER" id="PTHR13799:SF14">
    <property type="entry name" value="GTP CYCLOHYDROLASE 1 TYPE 2 HOMOLOG"/>
    <property type="match status" value="1"/>
</dbReference>
<dbReference type="FunFam" id="3.40.1390.30:FF:000001">
    <property type="entry name" value="GTP cyclohydrolase 1 type 2"/>
    <property type="match status" value="1"/>
</dbReference>
<evidence type="ECO:0000256" key="3">
    <source>
        <dbReference type="ARBA" id="ARBA00022723"/>
    </source>
</evidence>
<reference evidence="8" key="2">
    <citation type="submission" date="2015-04" db="EMBL/GenBank/DDBJ databases">
        <title>Complete genome sequence of Salinicoccus halodurans strain H3B36, isolated from the Qaidam basin of China.</title>
        <authorList>
            <person name="Ma Y."/>
            <person name="Jiang K."/>
            <person name="Xue Y."/>
        </authorList>
    </citation>
    <scope>NUCLEOTIDE SEQUENCE [LARGE SCALE GENOMIC DNA]</scope>
    <source>
        <strain evidence="8">H3B36</strain>
    </source>
</reference>
<feature type="binding site" evidence="5">
    <location>
        <position position="327"/>
    </location>
    <ligand>
        <name>a divalent metal cation</name>
        <dbReference type="ChEBI" id="CHEBI:60240"/>
        <label>1</label>
    </ligand>
</feature>
<dbReference type="EMBL" id="FOTB01000001">
    <property type="protein sequence ID" value="SFK58868.1"/>
    <property type="molecule type" value="Genomic_DNA"/>
</dbReference>
<evidence type="ECO:0000313" key="8">
    <source>
        <dbReference type="Proteomes" id="UP000034029"/>
    </source>
</evidence>
<gene>
    <name evidence="6" type="ORF">AAT16_06935</name>
    <name evidence="7" type="ORF">SAMN05216235_0631</name>
</gene>
<evidence type="ECO:0000313" key="9">
    <source>
        <dbReference type="Proteomes" id="UP000183090"/>
    </source>
</evidence>
<name>A0A0F7HM73_9STAP</name>
<dbReference type="InterPro" id="IPR036069">
    <property type="entry name" value="DUF34/NIF3_sf"/>
</dbReference>
<evidence type="ECO:0000256" key="4">
    <source>
        <dbReference type="PIRNR" id="PIRNR037489"/>
    </source>
</evidence>
<dbReference type="Proteomes" id="UP000034029">
    <property type="component" value="Chromosome"/>
</dbReference>
<protein>
    <recommendedName>
        <fullName evidence="2 4">GTP cyclohydrolase 1 type 2 homolog</fullName>
    </recommendedName>
</protein>
<organism evidence="7 9">
    <name type="scientific">Salinicoccus halodurans</name>
    <dbReference type="NCBI Taxonomy" id="407035"/>
    <lineage>
        <taxon>Bacteria</taxon>
        <taxon>Bacillati</taxon>
        <taxon>Bacillota</taxon>
        <taxon>Bacilli</taxon>
        <taxon>Bacillales</taxon>
        <taxon>Staphylococcaceae</taxon>
        <taxon>Salinicoccus</taxon>
    </lineage>
</organism>
<evidence type="ECO:0000256" key="5">
    <source>
        <dbReference type="PIRSR" id="PIRSR602678-1"/>
    </source>
</evidence>
<keyword evidence="3 4" id="KW-0479">Metal-binding</keyword>
<feature type="binding site" evidence="5">
    <location>
        <position position="102"/>
    </location>
    <ligand>
        <name>a divalent metal cation</name>
        <dbReference type="ChEBI" id="CHEBI:60240"/>
        <label>1</label>
    </ligand>
</feature>
<dbReference type="SUPFAM" id="SSF102705">
    <property type="entry name" value="NIF3 (NGG1p interacting factor 3)-like"/>
    <property type="match status" value="1"/>
</dbReference>
<feature type="binding site" evidence="5">
    <location>
        <position position="65"/>
    </location>
    <ligand>
        <name>a divalent metal cation</name>
        <dbReference type="ChEBI" id="CHEBI:60240"/>
        <label>1</label>
    </ligand>
</feature>
<feature type="binding site" evidence="5">
    <location>
        <position position="324"/>
    </location>
    <ligand>
        <name>a divalent metal cation</name>
        <dbReference type="ChEBI" id="CHEBI:60240"/>
        <label>1</label>
    </ligand>
</feature>
<dbReference type="OrthoDB" id="9792792at2"/>
<dbReference type="NCBIfam" id="TIGR00486">
    <property type="entry name" value="YbgI_SA1388"/>
    <property type="match status" value="1"/>
</dbReference>
<dbReference type="EMBL" id="CP011366">
    <property type="protein sequence ID" value="AKG73988.1"/>
    <property type="molecule type" value="Genomic_DNA"/>
</dbReference>
<dbReference type="InterPro" id="IPR002678">
    <property type="entry name" value="DUF34/NIF3"/>
</dbReference>
<dbReference type="GO" id="GO:0005737">
    <property type="term" value="C:cytoplasm"/>
    <property type="evidence" value="ECO:0007669"/>
    <property type="project" value="TreeGrafter"/>
</dbReference>
<keyword evidence="8" id="KW-1185">Reference proteome</keyword>
<dbReference type="InterPro" id="IPR015867">
    <property type="entry name" value="N-reg_PII/ATP_PRibTrfase_C"/>
</dbReference>